<dbReference type="EMBL" id="JBHTKA010000008">
    <property type="protein sequence ID" value="MFD1001839.1"/>
    <property type="molecule type" value="Genomic_DNA"/>
</dbReference>
<organism evidence="1 2">
    <name type="scientific">Ohtaekwangia kribbensis</name>
    <dbReference type="NCBI Taxonomy" id="688913"/>
    <lineage>
        <taxon>Bacteria</taxon>
        <taxon>Pseudomonadati</taxon>
        <taxon>Bacteroidota</taxon>
        <taxon>Cytophagia</taxon>
        <taxon>Cytophagales</taxon>
        <taxon>Fulvivirgaceae</taxon>
        <taxon>Ohtaekwangia</taxon>
    </lineage>
</organism>
<accession>A0ABW3K6H3</accession>
<dbReference type="InterPro" id="IPR008969">
    <property type="entry name" value="CarboxyPept-like_regulatory"/>
</dbReference>
<dbReference type="Proteomes" id="UP001597112">
    <property type="component" value="Unassembled WGS sequence"/>
</dbReference>
<dbReference type="RefSeq" id="WP_377582287.1">
    <property type="nucleotide sequence ID" value="NZ_JBHTKA010000008.1"/>
</dbReference>
<reference evidence="2" key="1">
    <citation type="journal article" date="2019" name="Int. J. Syst. Evol. Microbiol.">
        <title>The Global Catalogue of Microorganisms (GCM) 10K type strain sequencing project: providing services to taxonomists for standard genome sequencing and annotation.</title>
        <authorList>
            <consortium name="The Broad Institute Genomics Platform"/>
            <consortium name="The Broad Institute Genome Sequencing Center for Infectious Disease"/>
            <person name="Wu L."/>
            <person name="Ma J."/>
        </authorList>
    </citation>
    <scope>NUCLEOTIDE SEQUENCE [LARGE SCALE GENOMIC DNA]</scope>
    <source>
        <strain evidence="2">CCUG 58938</strain>
    </source>
</reference>
<proteinExistence type="predicted"/>
<dbReference type="SUPFAM" id="SSF56935">
    <property type="entry name" value="Porins"/>
    <property type="match status" value="1"/>
</dbReference>
<dbReference type="Gene3D" id="2.60.40.1120">
    <property type="entry name" value="Carboxypeptidase-like, regulatory domain"/>
    <property type="match status" value="1"/>
</dbReference>
<sequence length="963" mass="107952">MRNIFTLLLFILAGSVWSQTRERVISGTLKDNEGYPLPGVNIVIKGTRVGTVTNSNGYYSLSAPIGSTLVFSFIGMQTREVLVTDKGQKAIDSSKRNTRSVNATSWPVAFLQDTIRDQRGVATLSNTTPVYIYRSDVIDPESIIAIRPVGRIEMLFKPGAKTYRVATNTDPVRTGFGLQFSSLASIERITQTPALQNIYAQGSNGEGVIHWHGADKREIYSWGPLLRTLEFDGSDYAFDKQGQLVQAGTGNGNPAMVYNPETFFRTGYSTEYTLMLTRPGPGNSNLIFDVDRKTRSGVIPGNDYSRSNFSFQVKKMKLGERVVADAAARYNDSESILANRGGNLTSITAAVWRTPASFNNNNGLTDSQARSHPEAYRFPDGSIRSYAPGVVDNPYGLAQELPDHENAKRLLASTLLTYNTSDRFSITINESFDRQWSNVVFGIPPDYAGYSDGRLTVRKEDQLYLNSIITPSYTVYRNGRQISIHGSYQFNHQQHGLERADGFGFSDETWSRVEAADSSYFRRRTFDRNTHEVLLNFQFNNRWLNVRAANRTYFSSTLSSDSYTNIFPTLSTSIDLSELLYIYPFDNFKVYASIARNLREAPLIYSGWSHLSTRMEASEYSRYSESAEIYFNAGLLPETERKFETGINVFSFNRLSLDAAYYNNVTEDFIAPLWNSHQFIMINVGRVKNYGTTLSANYNNYNRAVNWGVSVRWNKNYSKALQVYTDDTYIPLAGFQSTAAVLATGEVAGAIYGTTYLRNNSGQQIIGDDGFPLVDPVLKKIGNPLPDWTMSFDGFVRWKRFRASVLIDIKRGGDVWNGTQAALDYLGRSVATAQQRNTSKYIFEGISAKGQPNTILVNFYDAEKPLTDNRWVRYGFTGVGEQYIEDASWIRFAEASVSYTVPLSFSKMRELRISLVGKNLFLITPYSGVDPSTTLFGYSHAAGLDLFNAPATRSYSAQITIKI</sequence>
<evidence type="ECO:0000313" key="2">
    <source>
        <dbReference type="Proteomes" id="UP001597112"/>
    </source>
</evidence>
<gene>
    <name evidence="1" type="ORF">ACFQ21_21115</name>
</gene>
<dbReference type="SUPFAM" id="SSF49464">
    <property type="entry name" value="Carboxypeptidase regulatory domain-like"/>
    <property type="match status" value="1"/>
</dbReference>
<evidence type="ECO:0000313" key="1">
    <source>
        <dbReference type="EMBL" id="MFD1001839.1"/>
    </source>
</evidence>
<keyword evidence="2" id="KW-1185">Reference proteome</keyword>
<dbReference type="Pfam" id="PF13715">
    <property type="entry name" value="CarbopepD_reg_2"/>
    <property type="match status" value="1"/>
</dbReference>
<protein>
    <submittedName>
        <fullName evidence="1">Carboxypeptidase-like regulatory domain-containing protein</fullName>
    </submittedName>
</protein>
<comment type="caution">
    <text evidence="1">The sequence shown here is derived from an EMBL/GenBank/DDBJ whole genome shotgun (WGS) entry which is preliminary data.</text>
</comment>
<name>A0ABW3K6H3_9BACT</name>